<keyword evidence="1" id="KW-1133">Transmembrane helix</keyword>
<keyword evidence="1" id="KW-0472">Membrane</keyword>
<dbReference type="AlphaFoldDB" id="A0A7U3YL53"/>
<feature type="transmembrane region" description="Helical" evidence="1">
    <location>
        <begin position="99"/>
        <end position="125"/>
    </location>
</feature>
<keyword evidence="1" id="KW-0812">Transmembrane</keyword>
<feature type="transmembrane region" description="Helical" evidence="1">
    <location>
        <begin position="52"/>
        <end position="72"/>
    </location>
</feature>
<gene>
    <name evidence="2" type="ordered locus">Despr_1237</name>
</gene>
<dbReference type="Proteomes" id="UP000006365">
    <property type="component" value="Chromosome"/>
</dbReference>
<reference evidence="2 3" key="1">
    <citation type="journal article" date="2011" name="Stand. Genomic Sci.">
        <title>Complete genome sequence of Desulfobulbus propionicus type strain (1pr3).</title>
        <authorList>
            <person name="Pagani I."/>
            <person name="Lapidus A."/>
            <person name="Nolan M."/>
            <person name="Lucas S."/>
            <person name="Hammon N."/>
            <person name="Deshpande S."/>
            <person name="Cheng J.F."/>
            <person name="Chertkov O."/>
            <person name="Davenport K."/>
            <person name="Tapia R."/>
            <person name="Han C."/>
            <person name="Goodwin L."/>
            <person name="Pitluck S."/>
            <person name="Liolios K."/>
            <person name="Mavromatis K."/>
            <person name="Ivanova N."/>
            <person name="Mikhailova N."/>
            <person name="Pati A."/>
            <person name="Chen A."/>
            <person name="Palaniappan K."/>
            <person name="Land M."/>
            <person name="Hauser L."/>
            <person name="Chang Y.J."/>
            <person name="Jeffries C.D."/>
            <person name="Detter J.C."/>
            <person name="Brambilla E."/>
            <person name="Kannan K.P."/>
            <person name="Djao O.D."/>
            <person name="Rohde M."/>
            <person name="Pukall R."/>
            <person name="Spring S."/>
            <person name="Goker M."/>
            <person name="Sikorski J."/>
            <person name="Woyke T."/>
            <person name="Bristow J."/>
            <person name="Eisen J.A."/>
            <person name="Markowitz V."/>
            <person name="Hugenholtz P."/>
            <person name="Kyrpides N.C."/>
            <person name="Klenk H.P."/>
        </authorList>
    </citation>
    <scope>NUCLEOTIDE SEQUENCE [LARGE SCALE GENOMIC DNA]</scope>
    <source>
        <strain evidence="3">ATCC 33891 / DSM 2032 / 1pr3</strain>
    </source>
</reference>
<evidence type="ECO:0000313" key="3">
    <source>
        <dbReference type="Proteomes" id="UP000006365"/>
    </source>
</evidence>
<proteinExistence type="predicted"/>
<name>A0A7U3YL53_DESPD</name>
<protein>
    <submittedName>
        <fullName evidence="2">Paraquat-inducible protein A</fullName>
    </submittedName>
</protein>
<dbReference type="EMBL" id="CP002364">
    <property type="protein sequence ID" value="ADW17402.1"/>
    <property type="molecule type" value="Genomic_DNA"/>
</dbReference>
<feature type="transmembrane region" description="Helical" evidence="1">
    <location>
        <begin position="145"/>
        <end position="163"/>
    </location>
</feature>
<organism evidence="2 3">
    <name type="scientific">Desulfobulbus propionicus (strain ATCC 33891 / DSM 2032 / VKM B-1956 / 1pr3)</name>
    <dbReference type="NCBI Taxonomy" id="577650"/>
    <lineage>
        <taxon>Bacteria</taxon>
        <taxon>Pseudomonadati</taxon>
        <taxon>Thermodesulfobacteriota</taxon>
        <taxon>Desulfobulbia</taxon>
        <taxon>Desulfobulbales</taxon>
        <taxon>Desulfobulbaceae</taxon>
        <taxon>Desulfobulbus</taxon>
    </lineage>
</organism>
<dbReference type="InterPro" id="IPR007498">
    <property type="entry name" value="PqiA-like"/>
</dbReference>
<feature type="transmembrane region" description="Helical" evidence="1">
    <location>
        <begin position="175"/>
        <end position="194"/>
    </location>
</feature>
<dbReference type="KEGG" id="dpr:Despr_1237"/>
<dbReference type="RefSeq" id="WP_015723944.1">
    <property type="nucleotide sequence ID" value="NC_014972.1"/>
</dbReference>
<accession>A0A7U3YL53</accession>
<evidence type="ECO:0000256" key="1">
    <source>
        <dbReference type="SAM" id="Phobius"/>
    </source>
</evidence>
<evidence type="ECO:0000313" key="2">
    <source>
        <dbReference type="EMBL" id="ADW17402.1"/>
    </source>
</evidence>
<keyword evidence="3" id="KW-1185">Reference proteome</keyword>
<dbReference type="Gene3D" id="2.30.30.380">
    <property type="entry name" value="Zn-finger domain of Sec23/24"/>
    <property type="match status" value="1"/>
</dbReference>
<dbReference type="Pfam" id="PF04403">
    <property type="entry name" value="PqiA"/>
    <property type="match status" value="1"/>
</dbReference>
<sequence>MPIDQPPPTVIACPDCDLLNRLPAEATTVTLLCGRCGAVLARHKPDSIERSLALTLTALILFVVSNSFPFLAMKTGGFVQETTLLTGIRELWKQDMQGLSCLVLLTCVLVPGLQMIGLLYILAPLQWGRRPAAHAARVFRLVQEVAPWGMMEVFMMGILVALVKLGHMATIVPGVSVFSFGGLIFVMAAAFSTLDPPLLWQRLDLRR</sequence>